<keyword evidence="1" id="KW-0472">Membrane</keyword>
<dbReference type="Proteomes" id="UP000053259">
    <property type="component" value="Unassembled WGS sequence"/>
</dbReference>
<dbReference type="AlphaFoldDB" id="A0A0D2AKY3"/>
<dbReference type="SUPFAM" id="SSF53720">
    <property type="entry name" value="ALDH-like"/>
    <property type="match status" value="1"/>
</dbReference>
<proteinExistence type="predicted"/>
<dbReference type="InterPro" id="IPR016161">
    <property type="entry name" value="Ald_DH/histidinol_DH"/>
</dbReference>
<dbReference type="Gene3D" id="3.40.605.10">
    <property type="entry name" value="Aldehyde Dehydrogenase, Chain A, domain 1"/>
    <property type="match status" value="1"/>
</dbReference>
<keyword evidence="1" id="KW-0812">Transmembrane</keyword>
<protein>
    <recommendedName>
        <fullName evidence="2">Aldehyde dehydrogenase domain-containing protein</fullName>
    </recommendedName>
</protein>
<evidence type="ECO:0000313" key="4">
    <source>
        <dbReference type="Proteomes" id="UP000053259"/>
    </source>
</evidence>
<keyword evidence="1" id="KW-1133">Transmembrane helix</keyword>
<dbReference type="OrthoDB" id="5596991at2759"/>
<dbReference type="InterPro" id="IPR016163">
    <property type="entry name" value="Ald_DH_C"/>
</dbReference>
<name>A0A0D2AKY3_9PEZI</name>
<dbReference type="STRING" id="253628.A0A0D2AKY3"/>
<feature type="transmembrane region" description="Helical" evidence="1">
    <location>
        <begin position="479"/>
        <end position="502"/>
    </location>
</feature>
<sequence length="511" mass="55996">MRSGSCRYSEVTSHVASHFAGRPSLDINMASNTKALRSSITDGIAITPRYRERQLASLHTNLSAKREALLDALYDTLALSKPEATVEYTLTLDAIKTFHDRCDPQICNEEEYSIANSKDYKNQRSPYGYAYIVPPKRGSLYATIVPIAAAIASGNAVLLQRSSQGNSLVSQLEKILHKALSAETFAYVDRDPFDPKFQQNRGLLFEAQSPASATSSFRRICCPNSRTAAIVDRSGDMRVAARDLVQARFAFGGSSSYAPDIVLVNEFKIKEFSEAVVEVGLRYLSQGVNGTSSNRGNGAAETELDKTLEKIGTTLVSGDRGKVVLLRSRDLQLLVQKITTPTLIILPISSMDDAIDLLNSGENTLLANYVYAAPPAGKYITQFVRSSASFVNHIPAELLVGYAAPNGFYPSVHPRYTTEMFSTPSPTVINKTPSSKAIDDFISHAGSRQRKHFETLYNVTLKQMKEPWGPKIGFFEQGFLFNASFILCGVVAGTICGVKFGYPTVVSMFHK</sequence>
<dbReference type="PANTHER" id="PTHR43111:SF1">
    <property type="entry name" value="ALDEHYDE DEHYDROGENASE B-RELATED"/>
    <property type="match status" value="1"/>
</dbReference>
<evidence type="ECO:0000256" key="1">
    <source>
        <dbReference type="SAM" id="Phobius"/>
    </source>
</evidence>
<dbReference type="RefSeq" id="XP_016217069.1">
    <property type="nucleotide sequence ID" value="XM_016355053.1"/>
</dbReference>
<dbReference type="EMBL" id="KN847533">
    <property type="protein sequence ID" value="KIW07200.1"/>
    <property type="molecule type" value="Genomic_DNA"/>
</dbReference>
<dbReference type="InParanoid" id="A0A0D2AKY3"/>
<keyword evidence="4" id="KW-1185">Reference proteome</keyword>
<reference evidence="3 4" key="1">
    <citation type="submission" date="2015-01" db="EMBL/GenBank/DDBJ databases">
        <title>The Genome Sequence of Ochroconis gallopava CBS43764.</title>
        <authorList>
            <consortium name="The Broad Institute Genomics Platform"/>
            <person name="Cuomo C."/>
            <person name="de Hoog S."/>
            <person name="Gorbushina A."/>
            <person name="Stielow B."/>
            <person name="Teixiera M."/>
            <person name="Abouelleil A."/>
            <person name="Chapman S.B."/>
            <person name="Priest M."/>
            <person name="Young S.K."/>
            <person name="Wortman J."/>
            <person name="Nusbaum C."/>
            <person name="Birren B."/>
        </authorList>
    </citation>
    <scope>NUCLEOTIDE SEQUENCE [LARGE SCALE GENOMIC DNA]</scope>
    <source>
        <strain evidence="3 4">CBS 43764</strain>
    </source>
</reference>
<dbReference type="GO" id="GO:0016620">
    <property type="term" value="F:oxidoreductase activity, acting on the aldehyde or oxo group of donors, NAD or NADP as acceptor"/>
    <property type="evidence" value="ECO:0007669"/>
    <property type="project" value="InterPro"/>
</dbReference>
<evidence type="ECO:0000313" key="3">
    <source>
        <dbReference type="EMBL" id="KIW07200.1"/>
    </source>
</evidence>
<dbReference type="PANTHER" id="PTHR43111">
    <property type="entry name" value="ALDEHYDE DEHYDROGENASE B-RELATED"/>
    <property type="match status" value="1"/>
</dbReference>
<dbReference type="GeneID" id="27310039"/>
<accession>A0A0D2AKY3</accession>
<organism evidence="3 4">
    <name type="scientific">Verruconis gallopava</name>
    <dbReference type="NCBI Taxonomy" id="253628"/>
    <lineage>
        <taxon>Eukaryota</taxon>
        <taxon>Fungi</taxon>
        <taxon>Dikarya</taxon>
        <taxon>Ascomycota</taxon>
        <taxon>Pezizomycotina</taxon>
        <taxon>Dothideomycetes</taxon>
        <taxon>Pleosporomycetidae</taxon>
        <taxon>Venturiales</taxon>
        <taxon>Sympoventuriaceae</taxon>
        <taxon>Verruconis</taxon>
    </lineage>
</organism>
<dbReference type="Pfam" id="PF00171">
    <property type="entry name" value="Aldedh"/>
    <property type="match status" value="1"/>
</dbReference>
<evidence type="ECO:0000259" key="2">
    <source>
        <dbReference type="Pfam" id="PF00171"/>
    </source>
</evidence>
<gene>
    <name evidence="3" type="ORF">PV09_02066</name>
</gene>
<dbReference type="HOGENOM" id="CLU_023881_0_0_1"/>
<dbReference type="Gene3D" id="3.40.309.10">
    <property type="entry name" value="Aldehyde Dehydrogenase, Chain A, domain 2"/>
    <property type="match status" value="1"/>
</dbReference>
<feature type="domain" description="Aldehyde dehydrogenase" evidence="2">
    <location>
        <begin position="46"/>
        <end position="179"/>
    </location>
</feature>
<dbReference type="VEuPathDB" id="FungiDB:PV09_02066"/>
<dbReference type="InterPro" id="IPR015590">
    <property type="entry name" value="Aldehyde_DH_dom"/>
</dbReference>
<dbReference type="InterPro" id="IPR016162">
    <property type="entry name" value="Ald_DH_N"/>
</dbReference>